<dbReference type="KEGG" id="hsn:DV733_05525"/>
<name>A0A4D6HGF5_9EURY</name>
<dbReference type="Pfam" id="PF13559">
    <property type="entry name" value="DUF4129"/>
    <property type="match status" value="1"/>
</dbReference>
<dbReference type="Proteomes" id="UP000296706">
    <property type="component" value="Chromosome"/>
</dbReference>
<dbReference type="OrthoDB" id="206550at2157"/>
<proteinExistence type="predicted"/>
<keyword evidence="1" id="KW-1133">Transmembrane helix</keyword>
<evidence type="ECO:0000313" key="3">
    <source>
        <dbReference type="EMBL" id="QCC52880.1"/>
    </source>
</evidence>
<organism evidence="3 4">
    <name type="scientific">Halapricum salinum</name>
    <dbReference type="NCBI Taxonomy" id="1457250"/>
    <lineage>
        <taxon>Archaea</taxon>
        <taxon>Methanobacteriati</taxon>
        <taxon>Methanobacteriota</taxon>
        <taxon>Stenosarchaea group</taxon>
        <taxon>Halobacteria</taxon>
        <taxon>Halobacteriales</taxon>
        <taxon>Haloarculaceae</taxon>
        <taxon>Halapricum</taxon>
    </lineage>
</organism>
<dbReference type="STRING" id="1457250.GCA_000755225_03418"/>
<evidence type="ECO:0000256" key="1">
    <source>
        <dbReference type="SAM" id="Phobius"/>
    </source>
</evidence>
<dbReference type="AlphaFoldDB" id="A0A4D6HGF5"/>
<keyword evidence="1" id="KW-0812">Transmembrane</keyword>
<accession>A0A4D6HGF5</accession>
<feature type="transmembrane region" description="Helical" evidence="1">
    <location>
        <begin position="52"/>
        <end position="75"/>
    </location>
</feature>
<dbReference type="InterPro" id="IPR025403">
    <property type="entry name" value="TgpA-like_C"/>
</dbReference>
<dbReference type="EMBL" id="CP031310">
    <property type="protein sequence ID" value="QCC52880.1"/>
    <property type="molecule type" value="Genomic_DNA"/>
</dbReference>
<evidence type="ECO:0000313" key="4">
    <source>
        <dbReference type="Proteomes" id="UP000296706"/>
    </source>
</evidence>
<keyword evidence="4" id="KW-1185">Reference proteome</keyword>
<sequence length="208" mass="22141">MAGPVVMVLFGLAAMALFPMASVSQDFLRKAEGTSGELAPTVESAVSSGPEITVFLTPLVGLVVLVGLGVAAVVLTRGDEPEDPSTEPTELREMRDLQGVGAAAGRAAEELAADESFENAVYEAWTRMTRSLSVENPETTTPGEFADHAVAAGVDPGDVEELTRLFEVVRYGQTPVTDDRRERARSALERIEATYAGDDGTDTREHDE</sequence>
<evidence type="ECO:0000259" key="2">
    <source>
        <dbReference type="Pfam" id="PF13559"/>
    </source>
</evidence>
<reference evidence="3 4" key="1">
    <citation type="journal article" date="2019" name="Nat. Commun.">
        <title>A new type of DNA phosphorothioation-based antiviral system in archaea.</title>
        <authorList>
            <person name="Xiong L."/>
            <person name="Liu S."/>
            <person name="Chen S."/>
            <person name="Xiao Y."/>
            <person name="Zhu B."/>
            <person name="Gao Y."/>
            <person name="Zhang Y."/>
            <person name="Chen B."/>
            <person name="Luo J."/>
            <person name="Deng Z."/>
            <person name="Chen X."/>
            <person name="Wang L."/>
            <person name="Chen S."/>
        </authorList>
    </citation>
    <scope>NUCLEOTIDE SEQUENCE [LARGE SCALE GENOMIC DNA]</scope>
    <source>
        <strain evidence="3 4">CBA1105</strain>
    </source>
</reference>
<feature type="domain" description="Protein-glutamine gamma-glutamyltransferase-like C-terminal" evidence="2">
    <location>
        <begin position="122"/>
        <end position="189"/>
    </location>
</feature>
<keyword evidence="1" id="KW-0472">Membrane</keyword>
<protein>
    <submittedName>
        <fullName evidence="3">DUF4129 domain-containing protein</fullName>
    </submittedName>
</protein>
<gene>
    <name evidence="3" type="ORF">DV733_05525</name>
</gene>